<comment type="pathway">
    <text evidence="1">Lipid metabolism.</text>
</comment>
<evidence type="ECO:0000256" key="2">
    <source>
        <dbReference type="ARBA" id="ARBA00022679"/>
    </source>
</evidence>
<dbReference type="AlphaFoldDB" id="A0A6M1TQR7"/>
<sequence length="246" mass="27408">MTYALRWLISLLFIGQMYLAMLVFALAYGPYALISRNGAWAGIHAYCRWVRLTARWMVGLRSEIRGTVPVGEVLIASKHQSFFDIILICSVVPRPKFIMKKELRWTPLLGFYAWRIGCIPVDRGKKGRAIAEMRKAVAEGARIPGQLIIYPQGTRVAPGAPLPYKVGTGLLYQQMQQPCIPAATNVGVFWPRHGIYRKPGLAVVEFLPAIQPGRSVADFMAEVERVIETASDALMAEAGFTYPRPA</sequence>
<feature type="transmembrane region" description="Helical" evidence="4">
    <location>
        <begin position="7"/>
        <end position="28"/>
    </location>
</feature>
<dbReference type="GO" id="GO:0006654">
    <property type="term" value="P:phosphatidic acid biosynthetic process"/>
    <property type="evidence" value="ECO:0007669"/>
    <property type="project" value="TreeGrafter"/>
</dbReference>
<proteinExistence type="predicted"/>
<dbReference type="EMBL" id="JAALFE010000001">
    <property type="protein sequence ID" value="NGQ89386.1"/>
    <property type="molecule type" value="Genomic_DNA"/>
</dbReference>
<gene>
    <name evidence="6" type="ORF">G5V65_00650</name>
</gene>
<evidence type="ECO:0000259" key="5">
    <source>
        <dbReference type="SMART" id="SM00563"/>
    </source>
</evidence>
<dbReference type="PANTHER" id="PTHR10434:SF66">
    <property type="entry name" value="PHOSPHOLIPID_GLYCEROL ACYLTRANSFERASE DOMAIN-CONTAINING PROTEIN"/>
    <property type="match status" value="1"/>
</dbReference>
<dbReference type="Pfam" id="PF01553">
    <property type="entry name" value="Acyltransferase"/>
    <property type="match status" value="1"/>
</dbReference>
<dbReference type="CDD" id="cd07989">
    <property type="entry name" value="LPLAT_AGPAT-like"/>
    <property type="match status" value="1"/>
</dbReference>
<evidence type="ECO:0000313" key="6">
    <source>
        <dbReference type="EMBL" id="NGQ89386.1"/>
    </source>
</evidence>
<dbReference type="RefSeq" id="WP_165046491.1">
    <property type="nucleotide sequence ID" value="NZ_JAALFE010000001.1"/>
</dbReference>
<keyword evidence="4" id="KW-0472">Membrane</keyword>
<name>A0A6M1TQR7_9RHOB</name>
<protein>
    <submittedName>
        <fullName evidence="6">1-acyl-sn-glycerol-3-phosphate acyltransferase</fullName>
    </submittedName>
</protein>
<keyword evidence="4" id="KW-0812">Transmembrane</keyword>
<dbReference type="PANTHER" id="PTHR10434">
    <property type="entry name" value="1-ACYL-SN-GLYCEROL-3-PHOSPHATE ACYLTRANSFERASE"/>
    <property type="match status" value="1"/>
</dbReference>
<dbReference type="SUPFAM" id="SSF69593">
    <property type="entry name" value="Glycerol-3-phosphate (1)-acyltransferase"/>
    <property type="match status" value="1"/>
</dbReference>
<feature type="domain" description="Phospholipid/glycerol acyltransferase" evidence="5">
    <location>
        <begin position="73"/>
        <end position="187"/>
    </location>
</feature>
<organism evidence="6 7">
    <name type="scientific">Paragemmobacter kunshanensis</name>
    <dbReference type="NCBI Taxonomy" id="2583234"/>
    <lineage>
        <taxon>Bacteria</taxon>
        <taxon>Pseudomonadati</taxon>
        <taxon>Pseudomonadota</taxon>
        <taxon>Alphaproteobacteria</taxon>
        <taxon>Rhodobacterales</taxon>
        <taxon>Paracoccaceae</taxon>
        <taxon>Paragemmobacter</taxon>
    </lineage>
</organism>
<keyword evidence="7" id="KW-1185">Reference proteome</keyword>
<evidence type="ECO:0000256" key="1">
    <source>
        <dbReference type="ARBA" id="ARBA00005189"/>
    </source>
</evidence>
<accession>A0A6M1TQR7</accession>
<comment type="caution">
    <text evidence="6">The sequence shown here is derived from an EMBL/GenBank/DDBJ whole genome shotgun (WGS) entry which is preliminary data.</text>
</comment>
<keyword evidence="3 6" id="KW-0012">Acyltransferase</keyword>
<reference evidence="6 7" key="1">
    <citation type="submission" date="2020-02" db="EMBL/GenBank/DDBJ databases">
        <title>Rhodobacter translucens sp. nov., a novel bacterium isolated from activated sludge.</title>
        <authorList>
            <person name="Liu J."/>
        </authorList>
    </citation>
    <scope>NUCLEOTIDE SEQUENCE [LARGE SCALE GENOMIC DNA]</scope>
    <source>
        <strain evidence="6 7">HX-7-19</strain>
    </source>
</reference>
<dbReference type="GO" id="GO:0003841">
    <property type="term" value="F:1-acylglycerol-3-phosphate O-acyltransferase activity"/>
    <property type="evidence" value="ECO:0007669"/>
    <property type="project" value="TreeGrafter"/>
</dbReference>
<evidence type="ECO:0000256" key="3">
    <source>
        <dbReference type="ARBA" id="ARBA00023315"/>
    </source>
</evidence>
<dbReference type="Proteomes" id="UP000474758">
    <property type="component" value="Unassembled WGS sequence"/>
</dbReference>
<evidence type="ECO:0000313" key="7">
    <source>
        <dbReference type="Proteomes" id="UP000474758"/>
    </source>
</evidence>
<keyword evidence="2 6" id="KW-0808">Transferase</keyword>
<dbReference type="InterPro" id="IPR002123">
    <property type="entry name" value="Plipid/glycerol_acylTrfase"/>
</dbReference>
<dbReference type="SMART" id="SM00563">
    <property type="entry name" value="PlsC"/>
    <property type="match status" value="1"/>
</dbReference>
<keyword evidence="4" id="KW-1133">Transmembrane helix</keyword>
<evidence type="ECO:0000256" key="4">
    <source>
        <dbReference type="SAM" id="Phobius"/>
    </source>
</evidence>